<evidence type="ECO:0000313" key="2">
    <source>
        <dbReference type="Proteomes" id="UP000016936"/>
    </source>
</evidence>
<accession>M2TPV8</accession>
<reference evidence="1 2" key="1">
    <citation type="journal article" date="2012" name="PLoS Pathog.">
        <title>Diverse lifestyles and strategies of plant pathogenesis encoded in the genomes of eighteen Dothideomycetes fungi.</title>
        <authorList>
            <person name="Ohm R.A."/>
            <person name="Feau N."/>
            <person name="Henrissat B."/>
            <person name="Schoch C.L."/>
            <person name="Horwitz B.A."/>
            <person name="Barry K.W."/>
            <person name="Condon B.J."/>
            <person name="Copeland A.C."/>
            <person name="Dhillon B."/>
            <person name="Glaser F."/>
            <person name="Hesse C.N."/>
            <person name="Kosti I."/>
            <person name="LaButti K."/>
            <person name="Lindquist E.A."/>
            <person name="Lucas S."/>
            <person name="Salamov A.A."/>
            <person name="Bradshaw R.E."/>
            <person name="Ciuffetti L."/>
            <person name="Hamelin R.C."/>
            <person name="Kema G.H.J."/>
            <person name="Lawrence C."/>
            <person name="Scott J.A."/>
            <person name="Spatafora J.W."/>
            <person name="Turgeon B.G."/>
            <person name="de Wit P.J.G.M."/>
            <person name="Zhong S."/>
            <person name="Goodwin S.B."/>
            <person name="Grigoriev I.V."/>
        </authorList>
    </citation>
    <scope>NUCLEOTIDE SEQUENCE [LARGE SCALE GENOMIC DNA]</scope>
    <source>
        <strain evidence="2">C5 / ATCC 48332 / race O</strain>
    </source>
</reference>
<dbReference type="HOGENOM" id="CLU_3106189_0_0_1"/>
<name>M2TPV8_COCH5</name>
<reference evidence="2" key="2">
    <citation type="journal article" date="2013" name="PLoS Genet.">
        <title>Comparative genome structure, secondary metabolite, and effector coding capacity across Cochliobolus pathogens.</title>
        <authorList>
            <person name="Condon B.J."/>
            <person name="Leng Y."/>
            <person name="Wu D."/>
            <person name="Bushley K.E."/>
            <person name="Ohm R.A."/>
            <person name="Otillar R."/>
            <person name="Martin J."/>
            <person name="Schackwitz W."/>
            <person name="Grimwood J."/>
            <person name="MohdZainudin N."/>
            <person name="Xue C."/>
            <person name="Wang R."/>
            <person name="Manning V.A."/>
            <person name="Dhillon B."/>
            <person name="Tu Z.J."/>
            <person name="Steffenson B.J."/>
            <person name="Salamov A."/>
            <person name="Sun H."/>
            <person name="Lowry S."/>
            <person name="LaButti K."/>
            <person name="Han J."/>
            <person name="Copeland A."/>
            <person name="Lindquist E."/>
            <person name="Barry K."/>
            <person name="Schmutz J."/>
            <person name="Baker S.E."/>
            <person name="Ciuffetti L.M."/>
            <person name="Grigoriev I.V."/>
            <person name="Zhong S."/>
            <person name="Turgeon B.G."/>
        </authorList>
    </citation>
    <scope>NUCLEOTIDE SEQUENCE [LARGE SCALE GENOMIC DNA]</scope>
    <source>
        <strain evidence="2">C5 / ATCC 48332 / race O</strain>
    </source>
</reference>
<sequence>MVKDREFEVMNARISGFSRVINVLIYHHLSRSFTAQIMFRLCRVDCESDDM</sequence>
<gene>
    <name evidence="1" type="ORF">COCHEDRAFT_1022930</name>
</gene>
<dbReference type="AlphaFoldDB" id="M2TPV8"/>
<dbReference type="EMBL" id="KB445580">
    <property type="protein sequence ID" value="EMD88599.1"/>
    <property type="molecule type" value="Genomic_DNA"/>
</dbReference>
<proteinExistence type="predicted"/>
<protein>
    <submittedName>
        <fullName evidence="1">Uncharacterized protein</fullName>
    </submittedName>
</protein>
<dbReference type="Proteomes" id="UP000016936">
    <property type="component" value="Unassembled WGS sequence"/>
</dbReference>
<keyword evidence="2" id="KW-1185">Reference proteome</keyword>
<organism evidence="1 2">
    <name type="scientific">Cochliobolus heterostrophus (strain C5 / ATCC 48332 / race O)</name>
    <name type="common">Southern corn leaf blight fungus</name>
    <name type="synonym">Bipolaris maydis</name>
    <dbReference type="NCBI Taxonomy" id="701091"/>
    <lineage>
        <taxon>Eukaryota</taxon>
        <taxon>Fungi</taxon>
        <taxon>Dikarya</taxon>
        <taxon>Ascomycota</taxon>
        <taxon>Pezizomycotina</taxon>
        <taxon>Dothideomycetes</taxon>
        <taxon>Pleosporomycetidae</taxon>
        <taxon>Pleosporales</taxon>
        <taxon>Pleosporineae</taxon>
        <taxon>Pleosporaceae</taxon>
        <taxon>Bipolaris</taxon>
    </lineage>
</organism>
<evidence type="ECO:0000313" key="1">
    <source>
        <dbReference type="EMBL" id="EMD88599.1"/>
    </source>
</evidence>